<feature type="coiled-coil region" evidence="1">
    <location>
        <begin position="646"/>
        <end position="673"/>
    </location>
</feature>
<accession>S9U006</accession>
<dbReference type="OrthoDB" id="273242at2759"/>
<evidence type="ECO:0000313" key="4">
    <source>
        <dbReference type="Proteomes" id="UP000015354"/>
    </source>
</evidence>
<dbReference type="Proteomes" id="UP000015354">
    <property type="component" value="Unassembled WGS sequence"/>
</dbReference>
<dbReference type="AlphaFoldDB" id="S9U006"/>
<name>S9U006_9TRYP</name>
<organism evidence="3 4">
    <name type="scientific">Strigomonas culicis</name>
    <dbReference type="NCBI Taxonomy" id="28005"/>
    <lineage>
        <taxon>Eukaryota</taxon>
        <taxon>Discoba</taxon>
        <taxon>Euglenozoa</taxon>
        <taxon>Kinetoplastea</taxon>
        <taxon>Metakinetoplastina</taxon>
        <taxon>Trypanosomatida</taxon>
        <taxon>Trypanosomatidae</taxon>
        <taxon>Strigomonadinae</taxon>
        <taxon>Strigomonas</taxon>
    </lineage>
</organism>
<evidence type="ECO:0000256" key="1">
    <source>
        <dbReference type="SAM" id="Coils"/>
    </source>
</evidence>
<gene>
    <name evidence="3" type="ORF">STCU_08308</name>
</gene>
<evidence type="ECO:0000256" key="2">
    <source>
        <dbReference type="SAM" id="MobiDB-lite"/>
    </source>
</evidence>
<comment type="caution">
    <text evidence="3">The sequence shown here is derived from an EMBL/GenBank/DDBJ whole genome shotgun (WGS) entry which is preliminary data.</text>
</comment>
<dbReference type="EMBL" id="ATMH01008308">
    <property type="protein sequence ID" value="EPY22184.1"/>
    <property type="molecule type" value="Genomic_DNA"/>
</dbReference>
<proteinExistence type="predicted"/>
<sequence length="1004" mass="111468">MTSIPISVSRLSEFEETIVSLRELLSSSFLREAQRTEQRVYHVVLDAIRPQVQLLCEEEAEGGDAACVCEAHLCLTRHLQIIFSALLLLGPEERAYASGYRVGALPIAPEESHIENPSSFYISAAQRAYAMELLLFLCFSTLLSVQSVISALYPLLDAGAHGQTVVIENAIGTELLEHEKYKNKKKLISSLLCGVYLSRQRGLLGLMKTFLLNDKISEQFVFDAIKQITRLLSYPISSAFMLHEDVMGETEGGQEKEVNLRSVSVEQQMHSVCGQLVSLSCEHSTFGETAEDTAVPVFLRRIRETQPLLPTETLEQRLHLCITLLLNEWAALPPRQDKLFPSAYRRFFLLNKLYLSPAFGALSLRRQALEDPQLEVVRSLHRWCTVLHGNALGCASNALLCIFDPVCPGFLNLLALLDKLSADLSAIVEQVMKLLFALPVEFPQMCVCLVKHSLTSAAHCFGVENMVERQLLYRNDVCSAEIKVKGLRCLCERAPPDFKRYLLDAMVMESQVSPWAADARAQERQLLLVSFVEDMCLGTASEALFGSDATLFSSLSLAGRVGAVSPLCLQWAASIIVKMTSLPFVDAYLSHCVEDVPIGLSRLRHQCQALWQVLGIAFEKFCREDAVALGTADAARVCVGTLCDLRVHVEASLRSLEKALAKKQKECADSTADVDRAVQAVKQEWETVSERLEQNTVVKTHAATTMDLLRLSTSVERNIFLITCPQRFYPTVQRLLAQLFAIFYVTNDECVAAHAVKCVGWLGMYRLDSADSSFLANLIITYLVKAESDDKLRGSPGSSHANRGPSPAVSRDARPAQQLLPNSVGKARLLDLLLFWCDHDTDSLTLRKIEDSLKAQRGRSMYYFLSQQCLATADPLLQVASLYCIGQYTVATFPRVTMDLVVQLARDVFRLSSFEMAKAAAASMLAQVAALFCTKVSPDALLLDPCFAQLKQVGEAMRNYQSPPNKVLAEEVVPIVHDDEVVRLHGRTIEKLLQNFSVSVLVQQ</sequence>
<feature type="region of interest" description="Disordered" evidence="2">
    <location>
        <begin position="791"/>
        <end position="813"/>
    </location>
</feature>
<keyword evidence="4" id="KW-1185">Reference proteome</keyword>
<evidence type="ECO:0000313" key="3">
    <source>
        <dbReference type="EMBL" id="EPY22184.1"/>
    </source>
</evidence>
<reference evidence="3 4" key="1">
    <citation type="journal article" date="2013" name="PLoS ONE">
        <title>Predicting the Proteins of Angomonas deanei, Strigomonas culicis and Their Respective Endosymbionts Reveals New Aspects of the Trypanosomatidae Family.</title>
        <authorList>
            <person name="Motta M.C."/>
            <person name="Martins A.C."/>
            <person name="de Souza S.S."/>
            <person name="Catta-Preta C.M."/>
            <person name="Silva R."/>
            <person name="Klein C.C."/>
            <person name="de Almeida L.G."/>
            <person name="de Lima Cunha O."/>
            <person name="Ciapina L.P."/>
            <person name="Brocchi M."/>
            <person name="Colabardini A.C."/>
            <person name="de Araujo Lima B."/>
            <person name="Machado C.R."/>
            <person name="de Almeida Soares C.M."/>
            <person name="Probst C.M."/>
            <person name="de Menezes C.B."/>
            <person name="Thompson C.E."/>
            <person name="Bartholomeu D.C."/>
            <person name="Gradia D.F."/>
            <person name="Pavoni D.P."/>
            <person name="Grisard E.C."/>
            <person name="Fantinatti-Garboggini F."/>
            <person name="Marchini F.K."/>
            <person name="Rodrigues-Luiz G.F."/>
            <person name="Wagner G."/>
            <person name="Goldman G.H."/>
            <person name="Fietto J.L."/>
            <person name="Elias M.C."/>
            <person name="Goldman M.H."/>
            <person name="Sagot M.F."/>
            <person name="Pereira M."/>
            <person name="Stoco P.H."/>
            <person name="de Mendonca-Neto R.P."/>
            <person name="Teixeira S.M."/>
            <person name="Maciel T.E."/>
            <person name="de Oliveira Mendes T.A."/>
            <person name="Urmenyi T.P."/>
            <person name="de Souza W."/>
            <person name="Schenkman S."/>
            <person name="de Vasconcelos A.T."/>
        </authorList>
    </citation>
    <scope>NUCLEOTIDE SEQUENCE [LARGE SCALE GENOMIC DNA]</scope>
</reference>
<keyword evidence="1" id="KW-0175">Coiled coil</keyword>
<protein>
    <submittedName>
        <fullName evidence="3">Uncharacterized protein</fullName>
    </submittedName>
</protein>